<proteinExistence type="predicted"/>
<name>A0A951PHU3_9CYAN</name>
<comment type="caution">
    <text evidence="1">The sequence shown here is derived from an EMBL/GenBank/DDBJ whole genome shotgun (WGS) entry which is preliminary data.</text>
</comment>
<gene>
    <name evidence="1" type="ORF">KME25_02775</name>
</gene>
<dbReference type="EMBL" id="JAHHIF010000003">
    <property type="protein sequence ID" value="MBW4543362.1"/>
    <property type="molecule type" value="Genomic_DNA"/>
</dbReference>
<evidence type="ECO:0000313" key="1">
    <source>
        <dbReference type="EMBL" id="MBW4543362.1"/>
    </source>
</evidence>
<dbReference type="AlphaFoldDB" id="A0A951PHU3"/>
<accession>A0A951PHU3</accession>
<reference evidence="1" key="2">
    <citation type="journal article" date="2022" name="Microbiol. Resour. Announc.">
        <title>Metagenome Sequencing to Explore Phylogenomics of Terrestrial Cyanobacteria.</title>
        <authorList>
            <person name="Ward R.D."/>
            <person name="Stajich J.E."/>
            <person name="Johansen J.R."/>
            <person name="Huntemann M."/>
            <person name="Clum A."/>
            <person name="Foster B."/>
            <person name="Foster B."/>
            <person name="Roux S."/>
            <person name="Palaniappan K."/>
            <person name="Varghese N."/>
            <person name="Mukherjee S."/>
            <person name="Reddy T.B.K."/>
            <person name="Daum C."/>
            <person name="Copeland A."/>
            <person name="Chen I.A."/>
            <person name="Ivanova N.N."/>
            <person name="Kyrpides N.C."/>
            <person name="Shapiro N."/>
            <person name="Eloe-Fadrosh E.A."/>
            <person name="Pietrasiak N."/>
        </authorList>
    </citation>
    <scope>NUCLEOTIDE SEQUENCE</scope>
    <source>
        <strain evidence="1">CPER-KK1</strain>
    </source>
</reference>
<protein>
    <submittedName>
        <fullName evidence="1">Uncharacterized protein</fullName>
    </submittedName>
</protein>
<organism evidence="1 2">
    <name type="scientific">Symplocastrum torsivum CPER-KK1</name>
    <dbReference type="NCBI Taxonomy" id="450513"/>
    <lineage>
        <taxon>Bacteria</taxon>
        <taxon>Bacillati</taxon>
        <taxon>Cyanobacteriota</taxon>
        <taxon>Cyanophyceae</taxon>
        <taxon>Oscillatoriophycideae</taxon>
        <taxon>Oscillatoriales</taxon>
        <taxon>Microcoleaceae</taxon>
        <taxon>Symplocastrum</taxon>
    </lineage>
</organism>
<evidence type="ECO:0000313" key="2">
    <source>
        <dbReference type="Proteomes" id="UP000753908"/>
    </source>
</evidence>
<dbReference type="Proteomes" id="UP000753908">
    <property type="component" value="Unassembled WGS sequence"/>
</dbReference>
<reference evidence="1" key="1">
    <citation type="submission" date="2021-05" db="EMBL/GenBank/DDBJ databases">
        <authorList>
            <person name="Pietrasiak N."/>
            <person name="Ward R."/>
            <person name="Stajich J.E."/>
            <person name="Kurbessoian T."/>
        </authorList>
    </citation>
    <scope>NUCLEOTIDE SEQUENCE</scope>
    <source>
        <strain evidence="1">CPER-KK1</strain>
    </source>
</reference>
<sequence>MPIIDALLVITLALLVGVLIRGSTKNRQQQLEESFNRQQLEDAFYQLLQEQGSCISLIQLTAAARVDVQQARQYLERQVQLFAAVPEVDADGDTFYRFPKLHKRFSVDKST</sequence>